<dbReference type="GO" id="GO:0000178">
    <property type="term" value="C:exosome (RNase complex)"/>
    <property type="evidence" value="ECO:0007669"/>
    <property type="project" value="TreeGrafter"/>
</dbReference>
<feature type="compositionally biased region" description="Polar residues" evidence="1">
    <location>
        <begin position="1020"/>
        <end position="1046"/>
    </location>
</feature>
<feature type="region of interest" description="Disordered" evidence="1">
    <location>
        <begin position="977"/>
        <end position="1193"/>
    </location>
</feature>
<dbReference type="PANTHER" id="PTHR21563:SF3">
    <property type="entry name" value="ZINC FINGER C3H1 DOMAIN-CONTAINING PROTEIN"/>
    <property type="match status" value="1"/>
</dbReference>
<feature type="region of interest" description="Disordered" evidence="1">
    <location>
        <begin position="426"/>
        <end position="470"/>
    </location>
</feature>
<evidence type="ECO:0000256" key="1">
    <source>
        <dbReference type="SAM" id="MobiDB-lite"/>
    </source>
</evidence>
<organism evidence="3 4">
    <name type="scientific">[Emmonsia] crescens</name>
    <dbReference type="NCBI Taxonomy" id="73230"/>
    <lineage>
        <taxon>Eukaryota</taxon>
        <taxon>Fungi</taxon>
        <taxon>Dikarya</taxon>
        <taxon>Ascomycota</taxon>
        <taxon>Pezizomycotina</taxon>
        <taxon>Eurotiomycetes</taxon>
        <taxon>Eurotiomycetidae</taxon>
        <taxon>Onygenales</taxon>
        <taxon>Ajellomycetaceae</taxon>
        <taxon>Emergomyces</taxon>
    </lineage>
</organism>
<feature type="compositionally biased region" description="Polar residues" evidence="1">
    <location>
        <begin position="458"/>
        <end position="470"/>
    </location>
</feature>
<feature type="compositionally biased region" description="Basic and acidic residues" evidence="1">
    <location>
        <begin position="290"/>
        <end position="300"/>
    </location>
</feature>
<feature type="region of interest" description="Disordered" evidence="1">
    <location>
        <begin position="101"/>
        <end position="333"/>
    </location>
</feature>
<sequence>MSPNYPPTPSFGGRYSPSQQWPPDPASASSGEASDAYHPRPPIPRPSQTYSTNNNNNNNNNNSSFKANTQIPGLAGNNNPPMPFAPPFHFVPPFHPSPYQSDPYPPAFTPPVGFPQQSAVLKPQQNGLTENIHPIRTGATMKEYDKTEGLDSMESPEPMDDREEGELSNGEIQEEIESFGSDKYQNYQPKEDITGPYLQSHRANERHKRYSDIDSQGIYAHSTSWQSPADHVAERQSRTHQQPPEVPPNPVKPKRPQSSQANKMASGCPDQDLRSADIDNDTFSGYGGIARDKLASRDPHILPITEARSSRELKPFPSIQSPTSRDKADITPNGSRTYPLYGKSPAQLRVQAQGALLGLAPHNIKFDELVNEGIDPVILKRLYDEIGLKITSTRDKQSATANQPKEVMTTSVARPLIALDSDAEHVTNPVSGSAPSAVVKSPTSEPIQEAPKIPSRPPTQVTSNTLTANSNKPMERKDVIARMLAAKAGKPTGTAEPIESEAIKKSLPLQKQPVVSPNDTAKVAEMPAPRSPQHVTSETRAKEKNKAQTELARQRMEQLKKQGLGRSQTRSAIEAPVVTQLLPASSSLAHSSQNSTPPSQPSQLLSSLSHPLPSRPPEPEPPSTARIPGLFMTSSEPTKIQEPSININDSIPSTEPSSTKIRAPRKRPRASDFTDEPSPALQKRQFAHEMRAASPQHKVIIDISEDEFMYGSDIDTTEPKRSAPETPFVGSDRNPISNQLLTRDLPPLSDFPSRSYSHRSTPAVSTPQTPSRGKDQDNLNAEIRAMRQRIAEWEKRQKEKQSASRVESPGALGRSATTSADENGSVVTAPEPQRKSTKETKLAMLPSSQPEHSLTHFSSSEKIINPRIQTSPNSVGVGALRSQSVLSQTSFDPMQIESIRQKFMRKREIESGLPVLEAELQKSEARLLQFREEEQRLLAEIEKGKAGKRRLIEELEALGIETAGLSIEELQATKDRLDEEDEDMQHDQAPPQPSPKETTHDSALNPQEPSRSGIVRDHGSTPSFQPSAEEQTTAQRFETVPKTSQEAIDMRMSPSKEFDVLSPADMADDGTTCSSSAMDESMGSTHDMLDQEETQGEPEALAEQAQSRSESIVHAKLADLDELPSQSSVSPKHLHTSLESQSAPSMPKPDNSDGSMSYGESSAGSDGYEPPEPDLAPEKPDHIQTPPFSPALPDEVEHVAADSYSPSRYVNALTLDNQGSVTELDADSSKDKKDAGRVHRYFTPYSSPLKLFRAYRYHPRYTEDISGGYRSLTYSHNIDSHNYICPYEAAGGSCNDHSCEYQHFRDMTLSDDKILGEMGSLREGKTPEEHEAYLAGLKQTISDLRRDKVKDLNTIATEIAGYRRRFLHDPSRVLAL</sequence>
<feature type="compositionally biased region" description="Polar residues" evidence="1">
    <location>
        <begin position="632"/>
        <end position="660"/>
    </location>
</feature>
<evidence type="ECO:0000313" key="4">
    <source>
        <dbReference type="Proteomes" id="UP000034164"/>
    </source>
</evidence>
<reference evidence="4" key="1">
    <citation type="journal article" date="2015" name="PLoS Genet.">
        <title>The dynamic genome and transcriptome of the human fungal pathogen Blastomyces and close relative Emmonsia.</title>
        <authorList>
            <person name="Munoz J.F."/>
            <person name="Gauthier G.M."/>
            <person name="Desjardins C.A."/>
            <person name="Gallo J.E."/>
            <person name="Holder J."/>
            <person name="Sullivan T.D."/>
            <person name="Marty A.J."/>
            <person name="Carmen J.C."/>
            <person name="Chen Z."/>
            <person name="Ding L."/>
            <person name="Gujja S."/>
            <person name="Magrini V."/>
            <person name="Misas E."/>
            <person name="Mitreva M."/>
            <person name="Priest M."/>
            <person name="Saif S."/>
            <person name="Whiston E.A."/>
            <person name="Young S."/>
            <person name="Zeng Q."/>
            <person name="Goldman W.E."/>
            <person name="Mardis E.R."/>
            <person name="Taylor J.W."/>
            <person name="McEwen J.G."/>
            <person name="Clay O.K."/>
            <person name="Klein B.S."/>
            <person name="Cuomo C.A."/>
        </authorList>
    </citation>
    <scope>NUCLEOTIDE SEQUENCE [LARGE SCALE GENOMIC DNA]</scope>
    <source>
        <strain evidence="4">UAMH 3008</strain>
    </source>
</reference>
<feature type="compositionally biased region" description="Acidic residues" evidence="1">
    <location>
        <begin position="157"/>
        <end position="177"/>
    </location>
</feature>
<feature type="region of interest" description="Disordered" evidence="1">
    <location>
        <begin position="1"/>
        <end position="86"/>
    </location>
</feature>
<feature type="region of interest" description="Disordered" evidence="1">
    <location>
        <begin position="793"/>
        <end position="857"/>
    </location>
</feature>
<feature type="compositionally biased region" description="Polar residues" evidence="1">
    <location>
        <begin position="1152"/>
        <end position="1164"/>
    </location>
</feature>
<feature type="region of interest" description="Disordered" evidence="1">
    <location>
        <begin position="518"/>
        <end position="693"/>
    </location>
</feature>
<feature type="compositionally biased region" description="Polar residues" evidence="1">
    <location>
        <begin position="1001"/>
        <end position="1010"/>
    </location>
</feature>
<comment type="caution">
    <text evidence="3">The sequence shown here is derived from an EMBL/GenBank/DDBJ whole genome shotgun (WGS) entry which is preliminary data.</text>
</comment>
<feature type="compositionally biased region" description="Basic and acidic residues" evidence="1">
    <location>
        <begin position="832"/>
        <end position="841"/>
    </location>
</feature>
<dbReference type="VEuPathDB" id="FungiDB:EMCG_02017"/>
<dbReference type="InterPro" id="IPR039278">
    <property type="entry name" value="Red1"/>
</dbReference>
<feature type="region of interest" description="Disordered" evidence="1">
    <location>
        <begin position="710"/>
        <end position="779"/>
    </location>
</feature>
<dbReference type="InterPro" id="IPR019607">
    <property type="entry name" value="Putative_zinc-finger_domain"/>
</dbReference>
<feature type="compositionally biased region" description="Basic and acidic residues" evidence="1">
    <location>
        <begin position="537"/>
        <end position="560"/>
    </location>
</feature>
<feature type="domain" description="Putative zinc-finger" evidence="2">
    <location>
        <begin position="1284"/>
        <end position="1305"/>
    </location>
</feature>
<feature type="compositionally biased region" description="Basic and acidic residues" evidence="1">
    <location>
        <begin position="793"/>
        <end position="802"/>
    </location>
</feature>
<feature type="compositionally biased region" description="Polar residues" evidence="1">
    <location>
        <begin position="846"/>
        <end position="857"/>
    </location>
</feature>
<accession>A0A0G2I0P2</accession>
<feature type="compositionally biased region" description="Pro residues" evidence="1">
    <location>
        <begin position="613"/>
        <end position="622"/>
    </location>
</feature>
<dbReference type="GO" id="GO:0005634">
    <property type="term" value="C:nucleus"/>
    <property type="evidence" value="ECO:0007669"/>
    <property type="project" value="TreeGrafter"/>
</dbReference>
<dbReference type="OrthoDB" id="1922977at2759"/>
<dbReference type="EMBL" id="LCZI01000929">
    <property type="protein sequence ID" value="KKZ63710.1"/>
    <property type="molecule type" value="Genomic_DNA"/>
</dbReference>
<feature type="compositionally biased region" description="Polar residues" evidence="1">
    <location>
        <begin position="752"/>
        <end position="771"/>
    </location>
</feature>
<evidence type="ECO:0000313" key="3">
    <source>
        <dbReference type="EMBL" id="KKZ63710.1"/>
    </source>
</evidence>
<feature type="compositionally biased region" description="Low complexity" evidence="1">
    <location>
        <begin position="53"/>
        <end position="62"/>
    </location>
</feature>
<dbReference type="Pfam" id="PF10650">
    <property type="entry name" value="zf-C3H1"/>
    <property type="match status" value="1"/>
</dbReference>
<dbReference type="Proteomes" id="UP000034164">
    <property type="component" value="Unassembled WGS sequence"/>
</dbReference>
<evidence type="ECO:0000259" key="2">
    <source>
        <dbReference type="Pfam" id="PF10650"/>
    </source>
</evidence>
<protein>
    <recommendedName>
        <fullName evidence="2">Putative zinc-finger domain-containing protein</fullName>
    </recommendedName>
</protein>
<feature type="compositionally biased region" description="Polar residues" evidence="1">
    <location>
        <begin position="63"/>
        <end position="79"/>
    </location>
</feature>
<name>A0A0G2I0P2_9EURO</name>
<feature type="compositionally biased region" description="Polar residues" evidence="1">
    <location>
        <begin position="115"/>
        <end position="129"/>
    </location>
</feature>
<proteinExistence type="predicted"/>
<feature type="compositionally biased region" description="Pro residues" evidence="1">
    <location>
        <begin position="103"/>
        <end position="113"/>
    </location>
</feature>
<dbReference type="PANTHER" id="PTHR21563">
    <property type="entry name" value="ZINC FINGER C3H1 DOMAIN-CONTAINING PROTEIN"/>
    <property type="match status" value="1"/>
</dbReference>
<feature type="compositionally biased region" description="Polar residues" evidence="1">
    <location>
        <begin position="815"/>
        <end position="826"/>
    </location>
</feature>
<gene>
    <name evidence="3" type="ORF">EMCG_02017</name>
</gene>
<feature type="compositionally biased region" description="Polar residues" evidence="1">
    <location>
        <begin position="1071"/>
        <end position="1084"/>
    </location>
</feature>
<feature type="compositionally biased region" description="Low complexity" evidence="1">
    <location>
        <begin position="580"/>
        <end position="612"/>
    </location>
</feature>